<reference evidence="6 7" key="1">
    <citation type="submission" date="2020-06" db="EMBL/GenBank/DDBJ databases">
        <title>Whole-genome sequence of Allochromatium humboldtianum DSM 21881, type strain.</title>
        <authorList>
            <person name="Kyndt J.A."/>
            <person name="Meyer T.E."/>
        </authorList>
    </citation>
    <scope>NUCLEOTIDE SEQUENCE [LARGE SCALE GENOMIC DNA]</scope>
    <source>
        <strain evidence="6 7">DSM 21881</strain>
    </source>
</reference>
<dbReference type="InterPro" id="IPR008258">
    <property type="entry name" value="Transglycosylase_SLT_dom_1"/>
</dbReference>
<feature type="domain" description="Transglycosylase SLT" evidence="4">
    <location>
        <begin position="1015"/>
        <end position="1115"/>
    </location>
</feature>
<feature type="compositionally biased region" description="Basic and acidic residues" evidence="2">
    <location>
        <begin position="648"/>
        <end position="661"/>
    </location>
</feature>
<keyword evidence="3" id="KW-0472">Membrane</keyword>
<feature type="compositionally biased region" description="Polar residues" evidence="2">
    <location>
        <begin position="1409"/>
        <end position="1433"/>
    </location>
</feature>
<comment type="similarity">
    <text evidence="1">Belongs to the transglycosylase Slt family.</text>
</comment>
<gene>
    <name evidence="6" type="ORF">HW932_19815</name>
</gene>
<feature type="compositionally biased region" description="Low complexity" evidence="2">
    <location>
        <begin position="1605"/>
        <end position="1666"/>
    </location>
</feature>
<dbReference type="Proteomes" id="UP000592294">
    <property type="component" value="Unassembled WGS sequence"/>
</dbReference>
<dbReference type="RefSeq" id="WP_176978193.1">
    <property type="nucleotide sequence ID" value="NZ_JABZEO010000024.1"/>
</dbReference>
<dbReference type="EMBL" id="JABZEO010000024">
    <property type="protein sequence ID" value="NVZ11501.1"/>
    <property type="molecule type" value="Genomic_DNA"/>
</dbReference>
<feature type="transmembrane region" description="Helical" evidence="3">
    <location>
        <begin position="60"/>
        <end position="80"/>
    </location>
</feature>
<feature type="region of interest" description="Disordered" evidence="2">
    <location>
        <begin position="1394"/>
        <end position="1474"/>
    </location>
</feature>
<feature type="region of interest" description="Disordered" evidence="2">
    <location>
        <begin position="644"/>
        <end position="665"/>
    </location>
</feature>
<feature type="region of interest" description="Disordered" evidence="2">
    <location>
        <begin position="1280"/>
        <end position="1318"/>
    </location>
</feature>
<feature type="transmembrane region" description="Helical" evidence="3">
    <location>
        <begin position="30"/>
        <end position="48"/>
    </location>
</feature>
<dbReference type="PANTHER" id="PTHR37423">
    <property type="entry name" value="SOLUBLE LYTIC MUREIN TRANSGLYCOSYLASE-RELATED"/>
    <property type="match status" value="1"/>
</dbReference>
<feature type="compositionally biased region" description="Low complexity" evidence="2">
    <location>
        <begin position="1723"/>
        <end position="1737"/>
    </location>
</feature>
<feature type="compositionally biased region" description="Low complexity" evidence="2">
    <location>
        <begin position="605"/>
        <end position="618"/>
    </location>
</feature>
<evidence type="ECO:0000313" key="6">
    <source>
        <dbReference type="EMBL" id="NVZ11501.1"/>
    </source>
</evidence>
<feature type="transmembrane region" description="Helical" evidence="3">
    <location>
        <begin position="438"/>
        <end position="460"/>
    </location>
</feature>
<feature type="transmembrane region" description="Helical" evidence="3">
    <location>
        <begin position="95"/>
        <end position="113"/>
    </location>
</feature>
<evidence type="ECO:0000256" key="2">
    <source>
        <dbReference type="SAM" id="MobiDB-lite"/>
    </source>
</evidence>
<accession>A0A850RPT7</accession>
<dbReference type="PANTHER" id="PTHR37423:SF2">
    <property type="entry name" value="MEMBRANE-BOUND LYTIC MUREIN TRANSGLYCOSYLASE C"/>
    <property type="match status" value="1"/>
</dbReference>
<dbReference type="InterPro" id="IPR023346">
    <property type="entry name" value="Lysozyme-like_dom_sf"/>
</dbReference>
<feature type="compositionally biased region" description="Polar residues" evidence="2">
    <location>
        <begin position="1762"/>
        <end position="1799"/>
    </location>
</feature>
<feature type="compositionally biased region" description="Polar residues" evidence="2">
    <location>
        <begin position="1831"/>
        <end position="1847"/>
    </location>
</feature>
<evidence type="ECO:0000259" key="4">
    <source>
        <dbReference type="Pfam" id="PF01464"/>
    </source>
</evidence>
<feature type="compositionally biased region" description="Gly residues" evidence="2">
    <location>
        <begin position="1801"/>
        <end position="1812"/>
    </location>
</feature>
<dbReference type="InterPro" id="IPR012931">
    <property type="entry name" value="TraG_N_Proteobacteria"/>
</dbReference>
<keyword evidence="3" id="KW-1133">Transmembrane helix</keyword>
<feature type="compositionally biased region" description="Polar residues" evidence="2">
    <location>
        <begin position="759"/>
        <end position="775"/>
    </location>
</feature>
<protein>
    <submittedName>
        <fullName evidence="6">Conjugal transfer protein TraG N-terminal domain-containing protein</fullName>
    </submittedName>
</protein>
<evidence type="ECO:0000259" key="5">
    <source>
        <dbReference type="Pfam" id="PF07916"/>
    </source>
</evidence>
<feature type="compositionally biased region" description="Polar residues" evidence="2">
    <location>
        <begin position="1704"/>
        <end position="1722"/>
    </location>
</feature>
<name>A0A850RPT7_9GAMM</name>
<feature type="transmembrane region" description="Helical" evidence="3">
    <location>
        <begin position="379"/>
        <end position="400"/>
    </location>
</feature>
<feature type="compositionally biased region" description="Low complexity" evidence="2">
    <location>
        <begin position="1434"/>
        <end position="1449"/>
    </location>
</feature>
<feature type="compositionally biased region" description="Polar residues" evidence="2">
    <location>
        <begin position="1450"/>
        <end position="1462"/>
    </location>
</feature>
<dbReference type="SUPFAM" id="SSF53955">
    <property type="entry name" value="Lysozyme-like"/>
    <property type="match status" value="1"/>
</dbReference>
<proteinExistence type="inferred from homology"/>
<keyword evidence="7" id="KW-1185">Reference proteome</keyword>
<organism evidence="6 7">
    <name type="scientific">Allochromatium humboldtianum</name>
    <dbReference type="NCBI Taxonomy" id="504901"/>
    <lineage>
        <taxon>Bacteria</taxon>
        <taxon>Pseudomonadati</taxon>
        <taxon>Pseudomonadota</taxon>
        <taxon>Gammaproteobacteria</taxon>
        <taxon>Chromatiales</taxon>
        <taxon>Chromatiaceae</taxon>
        <taxon>Allochromatium</taxon>
    </lineage>
</organism>
<dbReference type="Gene3D" id="1.10.530.10">
    <property type="match status" value="1"/>
</dbReference>
<feature type="compositionally biased region" description="Polar residues" evidence="2">
    <location>
        <begin position="783"/>
        <end position="798"/>
    </location>
</feature>
<dbReference type="CDD" id="cd00254">
    <property type="entry name" value="LT-like"/>
    <property type="match status" value="1"/>
</dbReference>
<feature type="region of interest" description="Disordered" evidence="2">
    <location>
        <begin position="578"/>
        <end position="625"/>
    </location>
</feature>
<sequence length="1870" mass="190390">MSYTIYTISDPQTLGVAMNGMALFFGQESWIASALQTGLVLSLIFILAQGVLQKGLRLDVMLLQLIVVWGAFLPKTTVVIEQFNHEAAPIVVDNVPYAIAIPGAVAGAFALYMTEKIETAVSGVDGYPISVTGAEHPFTPAKVLLGFASCPSDPLKCLDRNLAETMRNGIRYCGGSDLSNIRFHKVSNVLEEFANTMTRSGSTVIYTQDKPYQDGGGGGEATSCSGARSHLLGVASAIDSGEFGAFTSAAQGIVNQSTSRRYRGNTSDISLDDALTLVANVTDDIGRIDALALTNVMTYSIAAQLALNASSPIDQMNVIRADNGLFRWAEEYSYTAFMMSTTAPKMMDILFFIFIAATPLIMFVVVANPQSGLKTAGSYVMFGIWTQSWTPVMAIVMAWYQVEIENYSQPGTAGVTVEYVSGLMRHVMVSTITASKMIANAPFMTFAILTGSMFALSQMVSRLTSSEMPRYNPDVGGEMKGAGGSGGAGASAHRDMALGKLANLYGAQTALAGGLGSAPVSGDANAVFGSGGLSTISVGSGLSDAMGYSSQQTLSAKSGVNESVGKLLNVAEGLKESATQTQTAGTGGSSQTDFTSGTAREAGVTSTDGSQTQSGTTTRAGSNNSFAFSEGLTVSKNLLGGISQSAGEESRDTSLPMDRRTSAAGVEQAARAAQQAIQEAATAGGSNAALNQAAQQAADAAQQAATNHDQRFAGGHGGKTGGILKRALAMLPDVRIQGGANAQQGNTQAVEGSFGEGHTTATTGSDSTKVSSTSGEKAGTGSDYKNTDQTSQGSERTRQAIDNAQQAVSRLYEAAANESAMRSMQSQLQSSGTQQLGGAQVTNQYGDMMRATGQASGTSGEALNALMAKMAPVFSGQGEAFAQFQREAQNNLPQMEMHGRGSMLNNDQKAAAAAWQALSRMANSGDLSHRVLGQAGALQMAQAAGMHTAVDPMALAAQAGSLAGLRSGVEAQVGSFGAGVDYQMGSAGGAGHYGAPRGEPMGRTTAARREQFGAMIDAAAQRHGLDPALLHGLVRAESNYNPNAVSPAGAVGLGQLIPATAERFGVPASQRTDPQQNIEGAAKYLRFLMDKFGGNEQLALAGYNAGEGAVMKHGNKIPPYKETQAYVPKVLGFAAQERERRGQGMGGFDQSREQLQSEGGGFRSTVDAGRRETAGRVDARRDEIIQRGKDLVADMQGLIGNAVQRGEIGSDGQRLNASELQALQRGLSNMAMLPTEAGNQIFLQGGNSSSLDAVFSGLQQMGVPENALNYLRDLLGSTPTQDGVPITSPAPGAVGGPTASTHMDSAAGGSGPVLDHARLQNDLGFGGSLRQTATADAGASPGSMSDVATLRQHTEASALALQGGQANLDSATTSYPAPAYSSASQSAMAADQGAGASGFQAGGAGAPTGSLQSNEPGSSHGTSQNSTFGTQGDSPALSQAASAQGSPSSMNATNDSGPSTAPTGGHGEAGASQGAVASAMTASIAAGGAGMTVSIDEARLQQDLGSGGVLRLTATADATSGGAMSDVQTLMQRSDASALALQSGQTSALGEAQSAQGQTPNPSPATSNAASVESASPPSQGLSPMASNQPVTPQEPQQSQGQAMPTTQPVTPQETQPSQGQAMPTTQPVTPQETQPSQGQAMPTTQPVTPTEQVQTGQGQQATGPTNVQNEPAAQPNQGANHSHTTAAPMESSLSASAPTPSSHTEPGTQAQSQTMSSGTIESGTTSATNSSTATSNEPASQGSPAPVQPNEPTSGFMGSGPAQTENSSALNGSGSPVETRTVETQSHTNTVETHSQVVETGGGSSSGGGLPEIGAMSGGSSEPTMIVSAPSASTDTGFSGKPNQKGSAVVDAPTGGGANKGKPPMPGRD</sequence>
<feature type="transmembrane region" description="Helical" evidence="3">
    <location>
        <begin position="349"/>
        <end position="367"/>
    </location>
</feature>
<keyword evidence="3" id="KW-0812">Transmembrane</keyword>
<feature type="region of interest" description="Disordered" evidence="2">
    <location>
        <begin position="1538"/>
        <end position="1870"/>
    </location>
</feature>
<feature type="compositionally biased region" description="Low complexity" evidence="2">
    <location>
        <begin position="1692"/>
        <end position="1703"/>
    </location>
</feature>
<comment type="caution">
    <text evidence="6">The sequence shown here is derived from an EMBL/GenBank/DDBJ whole genome shotgun (WGS) entry which is preliminary data.</text>
</comment>
<dbReference type="Pfam" id="PF07916">
    <property type="entry name" value="TraG_N"/>
    <property type="match status" value="1"/>
</dbReference>
<feature type="compositionally biased region" description="Polar residues" evidence="2">
    <location>
        <begin position="1667"/>
        <end position="1686"/>
    </location>
</feature>
<evidence type="ECO:0000256" key="1">
    <source>
        <dbReference type="ARBA" id="ARBA00007734"/>
    </source>
</evidence>
<feature type="compositionally biased region" description="Low complexity" evidence="2">
    <location>
        <begin position="578"/>
        <end position="592"/>
    </location>
</feature>
<evidence type="ECO:0000313" key="7">
    <source>
        <dbReference type="Proteomes" id="UP000592294"/>
    </source>
</evidence>
<feature type="domain" description="TraG N-terminal Proteobacteria" evidence="5">
    <location>
        <begin position="4"/>
        <end position="467"/>
    </location>
</feature>
<evidence type="ECO:0000256" key="3">
    <source>
        <dbReference type="SAM" id="Phobius"/>
    </source>
</evidence>
<feature type="compositionally biased region" description="Polar residues" evidence="2">
    <location>
        <begin position="1538"/>
        <end position="1604"/>
    </location>
</feature>
<dbReference type="Pfam" id="PF01464">
    <property type="entry name" value="SLT"/>
    <property type="match status" value="1"/>
</dbReference>
<feature type="region of interest" description="Disordered" evidence="2">
    <location>
        <begin position="741"/>
        <end position="798"/>
    </location>
</feature>
<feature type="region of interest" description="Disordered" evidence="2">
    <location>
        <begin position="1141"/>
        <end position="1174"/>
    </location>
</feature>